<dbReference type="GO" id="GO:0007094">
    <property type="term" value="P:mitotic spindle assembly checkpoint signaling"/>
    <property type="evidence" value="ECO:0007669"/>
    <property type="project" value="TreeGrafter"/>
</dbReference>
<protein>
    <submittedName>
        <fullName evidence="4">Spc7 kinetochore protein-domain-containing protein</fullName>
    </submittedName>
</protein>
<dbReference type="InterPro" id="IPR033338">
    <property type="entry name" value="Spc105/Spc7"/>
</dbReference>
<feature type="compositionally biased region" description="Low complexity" evidence="2">
    <location>
        <begin position="572"/>
        <end position="583"/>
    </location>
</feature>
<feature type="region of interest" description="Disordered" evidence="2">
    <location>
        <begin position="415"/>
        <end position="586"/>
    </location>
</feature>
<accession>A0A8K0UI39</accession>
<feature type="region of interest" description="Disordered" evidence="2">
    <location>
        <begin position="109"/>
        <end position="279"/>
    </location>
</feature>
<dbReference type="InterPro" id="IPR013253">
    <property type="entry name" value="Spc7_domain"/>
</dbReference>
<feature type="domain" description="Spc7 kinetochore protein" evidence="3">
    <location>
        <begin position="732"/>
        <end position="1074"/>
    </location>
</feature>
<dbReference type="GO" id="GO:0034501">
    <property type="term" value="P:protein localization to kinetochore"/>
    <property type="evidence" value="ECO:0007669"/>
    <property type="project" value="TreeGrafter"/>
</dbReference>
<dbReference type="SMART" id="SM00787">
    <property type="entry name" value="Spc7"/>
    <property type="match status" value="1"/>
</dbReference>
<dbReference type="Pfam" id="PF18210">
    <property type="entry name" value="Knl1_RWD_C"/>
    <property type="match status" value="1"/>
</dbReference>
<feature type="compositionally biased region" description="Low complexity" evidence="2">
    <location>
        <begin position="230"/>
        <end position="242"/>
    </location>
</feature>
<organism evidence="4 5">
    <name type="scientific">Cristinia sonorae</name>
    <dbReference type="NCBI Taxonomy" id="1940300"/>
    <lineage>
        <taxon>Eukaryota</taxon>
        <taxon>Fungi</taxon>
        <taxon>Dikarya</taxon>
        <taxon>Basidiomycota</taxon>
        <taxon>Agaricomycotina</taxon>
        <taxon>Agaricomycetes</taxon>
        <taxon>Agaricomycetidae</taxon>
        <taxon>Agaricales</taxon>
        <taxon>Pleurotineae</taxon>
        <taxon>Stephanosporaceae</taxon>
        <taxon>Cristinia</taxon>
    </lineage>
</organism>
<evidence type="ECO:0000256" key="1">
    <source>
        <dbReference type="SAM" id="Coils"/>
    </source>
</evidence>
<feature type="region of interest" description="Disordered" evidence="2">
    <location>
        <begin position="604"/>
        <end position="744"/>
    </location>
</feature>
<feature type="region of interest" description="Disordered" evidence="2">
    <location>
        <begin position="762"/>
        <end position="803"/>
    </location>
</feature>
<feature type="compositionally biased region" description="Polar residues" evidence="2">
    <location>
        <begin position="417"/>
        <end position="434"/>
    </location>
</feature>
<feature type="compositionally biased region" description="Polar residues" evidence="2">
    <location>
        <begin position="651"/>
        <end position="668"/>
    </location>
</feature>
<feature type="compositionally biased region" description="Pro residues" evidence="2">
    <location>
        <begin position="441"/>
        <end position="456"/>
    </location>
</feature>
<dbReference type="EMBL" id="JAEVFJ010000042">
    <property type="protein sequence ID" value="KAH8086664.1"/>
    <property type="molecule type" value="Genomic_DNA"/>
</dbReference>
<dbReference type="GO" id="GO:0000776">
    <property type="term" value="C:kinetochore"/>
    <property type="evidence" value="ECO:0007669"/>
    <property type="project" value="TreeGrafter"/>
</dbReference>
<dbReference type="AlphaFoldDB" id="A0A8K0UI39"/>
<feature type="compositionally biased region" description="Polar residues" evidence="2">
    <location>
        <begin position="74"/>
        <end position="86"/>
    </location>
</feature>
<feature type="compositionally biased region" description="Polar residues" evidence="2">
    <location>
        <begin position="788"/>
        <end position="803"/>
    </location>
</feature>
<keyword evidence="5" id="KW-1185">Reference proteome</keyword>
<sequence length="1253" mass="137464">MSARISPHRRRSISVLNQGTSSRTAQQQRRRAYSIAPGEKLSPAARARRMVPRKSILKPPNPSPLSAEDDTTDTQETSGAMDSDNTTRSRRVSFAAKAFVRVFIKDNKNSHDNDVSSLSPSEQQPEQQSREETVNDDTSRSRRRSSRRRSSTTFHGEQSMDLDEDETAPYPSHFLGEANQFEEDDDLGLGDYDDEGNEDDMDLTEALDPRIARKRSLSLGGGQASRRRSSVGGVTTSSQSQSENQLPLNHHDDPEEDMDLTTSSANSQSFMSEGSSGEPMEFTIPMGQALDPATEDPVWQQLRAVTHAAGNEPSSDDSPHAEDDTGEPMELTMAMDRMLRARSSLGLPPLDEPLTTTQYEGDDVDNDNSFTSTEDGSFRELSDQTINVTLHRSSIGSQDMEVTDLLQSDIQIAPQAAPSTTLEPPRATQDTTSDPPRVFSAPPPRAAPPPEKPPTSVPEKPFTFTLPPKPAAPSALPVPARPPKIPVFKGTAAFAPPTVPKSPKKRPAPDNIFPSGDGDRPSPAKKQAVSRLSPARPASDTPSTATATGQSKRPGALRRPSGYFAQRKSLGASAAPQTQSASSGRISLGANVAGKAALYPDLGAFRKEASPSQPRGVDPGNADQRGEQEPARPLAAVSSPTRRSSSPQTVQSHGAGSNKNGASTTTSYPALERSVSPIERRGSMAEAIRSTPQFTSPPGKPIVSLETEIELPQKQQPQLDNSTPSVEHRDKIQDEPEPEDEMQPISLEQFFAMTEVTFMDEITAPRRSIHPSQLQQPSRRRRLSFQSDASPQSTTPSSLAQSTGLNFDADVPLAEFITALAVDLPQLELYSTVANQLTAWVEDSRKICRQADQEALEVPPGVFQDFMEANDEERKLLINQLRIIKANNHGTAKSQWYDWKKAWVEQLRATAEGVFANLEADGKLIENINAQAKDMLPALQEEFARVTQELQQEQEEIAEVEMDDQQYLAELKDTLKEQGSELESYRADVSEAKAKLARLEEKLAEIESQKAEASTAINQAEHIINIQKESTSAEVFKLQAELEALQDLHLWRCIRLTSDVVDFVYATRYQVKIPCSHFTPIPSRIEIHKTKRLNHRERDVFPQLSQLAIDGAISLVQRAGEGKVLKQIVQMLGDFWSSCAQLRSQLSFLNIKYPVSTMLKTPGSGSSDLIACATVLFRSVKSKAQILFVLDPDAYSSWPMSIRSLKTEVNVIYGRADQEVILNAVNGRLSQASPSDNHGCLLDACIEAAEQYA</sequence>
<feature type="compositionally biased region" description="Basic residues" evidence="2">
    <location>
        <begin position="46"/>
        <end position="56"/>
    </location>
</feature>
<dbReference type="Pfam" id="PF08317">
    <property type="entry name" value="Spc7"/>
    <property type="match status" value="1"/>
</dbReference>
<feature type="compositionally biased region" description="Low complexity" evidence="2">
    <location>
        <begin position="116"/>
        <end position="127"/>
    </location>
</feature>
<feature type="compositionally biased region" description="Polar residues" evidence="2">
    <location>
        <begin position="260"/>
        <end position="275"/>
    </location>
</feature>
<reference evidence="4" key="1">
    <citation type="journal article" date="2021" name="New Phytol.">
        <title>Evolutionary innovations through gain and loss of genes in the ectomycorrhizal Boletales.</title>
        <authorList>
            <person name="Wu G."/>
            <person name="Miyauchi S."/>
            <person name="Morin E."/>
            <person name="Kuo A."/>
            <person name="Drula E."/>
            <person name="Varga T."/>
            <person name="Kohler A."/>
            <person name="Feng B."/>
            <person name="Cao Y."/>
            <person name="Lipzen A."/>
            <person name="Daum C."/>
            <person name="Hundley H."/>
            <person name="Pangilinan J."/>
            <person name="Johnson J."/>
            <person name="Barry K."/>
            <person name="LaButti K."/>
            <person name="Ng V."/>
            <person name="Ahrendt S."/>
            <person name="Min B."/>
            <person name="Choi I.G."/>
            <person name="Park H."/>
            <person name="Plett J.M."/>
            <person name="Magnuson J."/>
            <person name="Spatafora J.W."/>
            <person name="Nagy L.G."/>
            <person name="Henrissat B."/>
            <person name="Grigoriev I.V."/>
            <person name="Yang Z.L."/>
            <person name="Xu J."/>
            <person name="Martin F.M."/>
        </authorList>
    </citation>
    <scope>NUCLEOTIDE SEQUENCE</scope>
    <source>
        <strain evidence="4">KKN 215</strain>
    </source>
</reference>
<dbReference type="InterPro" id="IPR040850">
    <property type="entry name" value="Knl1_RWD_C"/>
</dbReference>
<feature type="compositionally biased region" description="Basic residues" evidence="2">
    <location>
        <begin position="1"/>
        <end position="12"/>
    </location>
</feature>
<feature type="compositionally biased region" description="Low complexity" evidence="2">
    <location>
        <begin position="533"/>
        <end position="548"/>
    </location>
</feature>
<dbReference type="PANTHER" id="PTHR28260">
    <property type="entry name" value="SPINDLE POLE BODY COMPONENT SPC105"/>
    <property type="match status" value="1"/>
</dbReference>
<proteinExistence type="predicted"/>
<feature type="coiled-coil region" evidence="1">
    <location>
        <begin position="929"/>
        <end position="1048"/>
    </location>
</feature>
<feature type="compositionally biased region" description="Low complexity" evidence="2">
    <location>
        <begin position="635"/>
        <end position="650"/>
    </location>
</feature>
<name>A0A8K0UI39_9AGAR</name>
<feature type="compositionally biased region" description="Polar residues" evidence="2">
    <location>
        <begin position="713"/>
        <end position="725"/>
    </location>
</feature>
<dbReference type="GO" id="GO:1990758">
    <property type="term" value="P:mitotic sister chromatid biorientation"/>
    <property type="evidence" value="ECO:0007669"/>
    <property type="project" value="TreeGrafter"/>
</dbReference>
<keyword evidence="1" id="KW-0175">Coiled coil</keyword>
<feature type="compositionally biased region" description="Basic and acidic residues" evidence="2">
    <location>
        <begin position="128"/>
        <end position="140"/>
    </location>
</feature>
<gene>
    <name evidence="4" type="ORF">BXZ70DRAFT_956478</name>
</gene>
<evidence type="ECO:0000313" key="5">
    <source>
        <dbReference type="Proteomes" id="UP000813824"/>
    </source>
</evidence>
<feature type="compositionally biased region" description="Basic residues" evidence="2">
    <location>
        <begin position="141"/>
        <end position="150"/>
    </location>
</feature>
<feature type="region of interest" description="Disordered" evidence="2">
    <location>
        <begin position="357"/>
        <end position="377"/>
    </location>
</feature>
<feature type="compositionally biased region" description="Acidic residues" evidence="2">
    <location>
        <begin position="180"/>
        <end position="205"/>
    </location>
</feature>
<feature type="compositionally biased region" description="Low complexity" evidence="2">
    <location>
        <begin position="18"/>
        <end position="27"/>
    </location>
</feature>
<dbReference type="OrthoDB" id="5592879at2759"/>
<dbReference type="Proteomes" id="UP000813824">
    <property type="component" value="Unassembled WGS sequence"/>
</dbReference>
<dbReference type="PANTHER" id="PTHR28260:SF1">
    <property type="entry name" value="SPINDLE POLE BODY COMPONENT SPC105"/>
    <property type="match status" value="1"/>
</dbReference>
<evidence type="ECO:0000259" key="3">
    <source>
        <dbReference type="SMART" id="SM00787"/>
    </source>
</evidence>
<comment type="caution">
    <text evidence="4">The sequence shown here is derived from an EMBL/GenBank/DDBJ whole genome shotgun (WGS) entry which is preliminary data.</text>
</comment>
<evidence type="ECO:0000256" key="2">
    <source>
        <dbReference type="SAM" id="MobiDB-lite"/>
    </source>
</evidence>
<feature type="region of interest" description="Disordered" evidence="2">
    <location>
        <begin position="1"/>
        <end position="90"/>
    </location>
</feature>
<evidence type="ECO:0000313" key="4">
    <source>
        <dbReference type="EMBL" id="KAH8086664.1"/>
    </source>
</evidence>